<protein>
    <submittedName>
        <fullName evidence="2">Uncharacterized protein</fullName>
    </submittedName>
</protein>
<evidence type="ECO:0000313" key="3">
    <source>
        <dbReference type="Proteomes" id="UP000031586"/>
    </source>
</evidence>
<keyword evidence="1" id="KW-0812">Transmembrane</keyword>
<dbReference type="RefSeq" id="WP_020196106.1">
    <property type="nucleotide sequence ID" value="NZ_BAOH01000039.1"/>
</dbReference>
<dbReference type="Proteomes" id="UP000031586">
    <property type="component" value="Unassembled WGS sequence"/>
</dbReference>
<sequence length="76" mass="8546">MEELVIGALRVLGALIRWLLIEIFLDRVAYSIGYAGLYILTLGKRPHRPVSTEMQGRIALLGIVLSLLIFALLIWL</sequence>
<dbReference type="AlphaFoldDB" id="A0A0C1VMQ0"/>
<organism evidence="2 3">
    <name type="scientific">Vibrio owensii CAIM 1854 = LMG 25443</name>
    <dbReference type="NCBI Taxonomy" id="1229493"/>
    <lineage>
        <taxon>Bacteria</taxon>
        <taxon>Pseudomonadati</taxon>
        <taxon>Pseudomonadota</taxon>
        <taxon>Gammaproteobacteria</taxon>
        <taxon>Vibrionales</taxon>
        <taxon>Vibrionaceae</taxon>
        <taxon>Vibrio</taxon>
    </lineage>
</organism>
<keyword evidence="1" id="KW-0472">Membrane</keyword>
<dbReference type="PATRIC" id="fig|1229493.5.peg.3619"/>
<name>A0A0C1VMQ0_9VIBR</name>
<comment type="caution">
    <text evidence="2">The sequence shown here is derived from an EMBL/GenBank/DDBJ whole genome shotgun (WGS) entry which is preliminary data.</text>
</comment>
<dbReference type="EMBL" id="JPRD01000042">
    <property type="protein sequence ID" value="KIF51113.1"/>
    <property type="molecule type" value="Genomic_DNA"/>
</dbReference>
<keyword evidence="1" id="KW-1133">Transmembrane helix</keyword>
<proteinExistence type="predicted"/>
<feature type="transmembrane region" description="Helical" evidence="1">
    <location>
        <begin position="15"/>
        <end position="37"/>
    </location>
</feature>
<gene>
    <name evidence="2" type="ORF">H735_21100</name>
</gene>
<accession>A0A0C1VMQ0</accession>
<reference evidence="2 3" key="1">
    <citation type="submission" date="2014-07" db="EMBL/GenBank/DDBJ databases">
        <title>Unique and conserved regions in Vibrio harveyi and related species in comparison with the shrimp pathogen Vibrio harveyi CAIM 1792.</title>
        <authorList>
            <person name="Espinoza-Valles I."/>
            <person name="Vora G."/>
            <person name="Leekitcharoenphon P."/>
            <person name="Ussery D."/>
            <person name="Hoj L."/>
            <person name="Gomez-Gil B."/>
        </authorList>
    </citation>
    <scope>NUCLEOTIDE SEQUENCE [LARGE SCALE GENOMIC DNA]</scope>
    <source>
        <strain evidence="3">CAIM 1854 / LMG 25443</strain>
    </source>
</reference>
<evidence type="ECO:0000313" key="2">
    <source>
        <dbReference type="EMBL" id="KIF51113.1"/>
    </source>
</evidence>
<evidence type="ECO:0000256" key="1">
    <source>
        <dbReference type="SAM" id="Phobius"/>
    </source>
</evidence>
<feature type="transmembrane region" description="Helical" evidence="1">
    <location>
        <begin position="58"/>
        <end position="75"/>
    </location>
</feature>